<feature type="region of interest" description="Disordered" evidence="2">
    <location>
        <begin position="143"/>
        <end position="187"/>
    </location>
</feature>
<reference evidence="5" key="1">
    <citation type="submission" date="2012-12" db="EMBL/GenBank/DDBJ databases">
        <authorList>
            <person name="Hellsten U."/>
            <person name="Grimwood J."/>
            <person name="Chapman J.A."/>
            <person name="Shapiro H."/>
            <person name="Aerts A."/>
            <person name="Otillar R.P."/>
            <person name="Terry A.Y."/>
            <person name="Boore J.L."/>
            <person name="Simakov O."/>
            <person name="Marletaz F."/>
            <person name="Cho S.-J."/>
            <person name="Edsinger-Gonzales E."/>
            <person name="Havlak P."/>
            <person name="Kuo D.-H."/>
            <person name="Larsson T."/>
            <person name="Lv J."/>
            <person name="Arendt D."/>
            <person name="Savage R."/>
            <person name="Osoegawa K."/>
            <person name="de Jong P."/>
            <person name="Lindberg D.R."/>
            <person name="Seaver E.C."/>
            <person name="Weisblat D.A."/>
            <person name="Putnam N.H."/>
            <person name="Grigoriev I.V."/>
            <person name="Rokhsar D.S."/>
        </authorList>
    </citation>
    <scope>NUCLEOTIDE SEQUENCE</scope>
</reference>
<dbReference type="OrthoDB" id="6499155at2759"/>
<protein>
    <recommendedName>
        <fullName evidence="6">Endosome-associated-trafficking regulator 1</fullName>
    </recommendedName>
</protein>
<dbReference type="CTD" id="20212151"/>
<evidence type="ECO:0000313" key="5">
    <source>
        <dbReference type="Proteomes" id="UP000015101"/>
    </source>
</evidence>
<dbReference type="HOGENOM" id="CLU_770043_0_0_1"/>
<feature type="compositionally biased region" description="Polar residues" evidence="2">
    <location>
        <begin position="169"/>
        <end position="185"/>
    </location>
</feature>
<name>T1FTK4_HELRO</name>
<keyword evidence="5" id="KW-1185">Reference proteome</keyword>
<dbReference type="InParanoid" id="T1FTK4"/>
<keyword evidence="1" id="KW-0175">Coiled coil</keyword>
<dbReference type="KEGG" id="hro:HELRODRAFT_192102"/>
<feature type="region of interest" description="Disordered" evidence="2">
    <location>
        <begin position="1"/>
        <end position="52"/>
    </location>
</feature>
<evidence type="ECO:0000256" key="2">
    <source>
        <dbReference type="SAM" id="MobiDB-lite"/>
    </source>
</evidence>
<dbReference type="Proteomes" id="UP000015101">
    <property type="component" value="Unassembled WGS sequence"/>
</dbReference>
<gene>
    <name evidence="4" type="primary">20212151</name>
    <name evidence="3" type="ORF">HELRODRAFT_192102</name>
</gene>
<dbReference type="RefSeq" id="XP_009018758.1">
    <property type="nucleotide sequence ID" value="XM_009020510.1"/>
</dbReference>
<feature type="compositionally biased region" description="Basic and acidic residues" evidence="2">
    <location>
        <begin position="1"/>
        <end position="24"/>
    </location>
</feature>
<evidence type="ECO:0000313" key="3">
    <source>
        <dbReference type="EMBL" id="ESO03065.1"/>
    </source>
</evidence>
<dbReference type="EMBL" id="KB096676">
    <property type="protein sequence ID" value="ESO03065.1"/>
    <property type="molecule type" value="Genomic_DNA"/>
</dbReference>
<organism evidence="4 5">
    <name type="scientific">Helobdella robusta</name>
    <name type="common">Californian leech</name>
    <dbReference type="NCBI Taxonomy" id="6412"/>
    <lineage>
        <taxon>Eukaryota</taxon>
        <taxon>Metazoa</taxon>
        <taxon>Spiralia</taxon>
        <taxon>Lophotrochozoa</taxon>
        <taxon>Annelida</taxon>
        <taxon>Clitellata</taxon>
        <taxon>Hirudinea</taxon>
        <taxon>Rhynchobdellida</taxon>
        <taxon>Glossiphoniidae</taxon>
        <taxon>Helobdella</taxon>
    </lineage>
</organism>
<evidence type="ECO:0000313" key="4">
    <source>
        <dbReference type="EnsemblMetazoa" id="HelroP192102"/>
    </source>
</evidence>
<evidence type="ECO:0008006" key="6">
    <source>
        <dbReference type="Google" id="ProtNLM"/>
    </source>
</evidence>
<dbReference type="STRING" id="6412.T1FTK4"/>
<dbReference type="AlphaFoldDB" id="T1FTK4"/>
<sequence length="360" mass="39829">MATGGKDDNDKFSGDEKDKSHQNGDDDNIAKNLNNEADGSEENKKSTNRDENPFSFKKFLKAADSNHQVNGFRATPNRITNLDLAYDLPDFVQGRYNNSECDNRPTASTIDGNLPDFALHDANKSLGARPKIYNRVLPMFSTPTNNNAINNNNDDDDNILGAQNHEDSQPSTHPSNATDNCSNSLPDFLSDSGIGPTCIREPSNNHSDVFTSLKSHNAELLKRIDDLSHALDSERDRNHRLTQRLNRMKEADALAGAEKTVRQPSEGNKMDEKSNEPLLNQMKVLQDQIEALQTQQRSCTCSNNSRQHLAQAAQRVVGSAEQVQLHLRQLMASVDELRLASEVVASCSTSLPPPQPPTQQ</sequence>
<feature type="compositionally biased region" description="Basic and acidic residues" evidence="2">
    <location>
        <begin position="41"/>
        <end position="52"/>
    </location>
</feature>
<accession>T1FTK4</accession>
<feature type="coiled-coil region" evidence="1">
    <location>
        <begin position="217"/>
        <end position="251"/>
    </location>
</feature>
<proteinExistence type="predicted"/>
<dbReference type="EnsemblMetazoa" id="HelroT192102">
    <property type="protein sequence ID" value="HelroP192102"/>
    <property type="gene ID" value="HelroG192102"/>
</dbReference>
<dbReference type="GeneID" id="20212151"/>
<evidence type="ECO:0000256" key="1">
    <source>
        <dbReference type="SAM" id="Coils"/>
    </source>
</evidence>
<dbReference type="EMBL" id="AMQM01004763">
    <property type="status" value="NOT_ANNOTATED_CDS"/>
    <property type="molecule type" value="Genomic_DNA"/>
</dbReference>
<reference evidence="3 5" key="2">
    <citation type="journal article" date="2013" name="Nature">
        <title>Insights into bilaterian evolution from three spiralian genomes.</title>
        <authorList>
            <person name="Simakov O."/>
            <person name="Marletaz F."/>
            <person name="Cho S.J."/>
            <person name="Edsinger-Gonzales E."/>
            <person name="Havlak P."/>
            <person name="Hellsten U."/>
            <person name="Kuo D.H."/>
            <person name="Larsson T."/>
            <person name="Lv J."/>
            <person name="Arendt D."/>
            <person name="Savage R."/>
            <person name="Osoegawa K."/>
            <person name="de Jong P."/>
            <person name="Grimwood J."/>
            <person name="Chapman J.A."/>
            <person name="Shapiro H."/>
            <person name="Aerts A."/>
            <person name="Otillar R.P."/>
            <person name="Terry A.Y."/>
            <person name="Boore J.L."/>
            <person name="Grigoriev I.V."/>
            <person name="Lindberg D.R."/>
            <person name="Seaver E.C."/>
            <person name="Weisblat D.A."/>
            <person name="Putnam N.H."/>
            <person name="Rokhsar D.S."/>
        </authorList>
    </citation>
    <scope>NUCLEOTIDE SEQUENCE</scope>
</reference>
<reference evidence="4" key="3">
    <citation type="submission" date="2015-06" db="UniProtKB">
        <authorList>
            <consortium name="EnsemblMetazoa"/>
        </authorList>
    </citation>
    <scope>IDENTIFICATION</scope>
</reference>